<reference evidence="1 2" key="1">
    <citation type="submission" date="2024-10" db="EMBL/GenBank/DDBJ databases">
        <title>The Natural Products Discovery Center: Release of the First 8490 Sequenced Strains for Exploring Actinobacteria Biosynthetic Diversity.</title>
        <authorList>
            <person name="Kalkreuter E."/>
            <person name="Kautsar S.A."/>
            <person name="Yang D."/>
            <person name="Bader C.D."/>
            <person name="Teijaro C.N."/>
            <person name="Fluegel L."/>
            <person name="Davis C.M."/>
            <person name="Simpson J.R."/>
            <person name="Lauterbach L."/>
            <person name="Steele A.D."/>
            <person name="Gui C."/>
            <person name="Meng S."/>
            <person name="Li G."/>
            <person name="Viehrig K."/>
            <person name="Ye F."/>
            <person name="Su P."/>
            <person name="Kiefer A.F."/>
            <person name="Nichols A."/>
            <person name="Cepeda A.J."/>
            <person name="Yan W."/>
            <person name="Fan B."/>
            <person name="Jiang Y."/>
            <person name="Adhikari A."/>
            <person name="Zheng C.-J."/>
            <person name="Schuster L."/>
            <person name="Cowan T.M."/>
            <person name="Smanski M.J."/>
            <person name="Chevrette M.G."/>
            <person name="De Carvalho L.P.S."/>
            <person name="Shen B."/>
        </authorList>
    </citation>
    <scope>NUCLEOTIDE SEQUENCE [LARGE SCALE GENOMIC DNA]</scope>
    <source>
        <strain evidence="1 2">NPDC001390</strain>
    </source>
</reference>
<dbReference type="Proteomes" id="UP001602058">
    <property type="component" value="Unassembled WGS sequence"/>
</dbReference>
<accession>A0ABW6UGP9</accession>
<comment type="caution">
    <text evidence="1">The sequence shown here is derived from an EMBL/GenBank/DDBJ whole genome shotgun (WGS) entry which is preliminary data.</text>
</comment>
<protein>
    <submittedName>
        <fullName evidence="1">Uncharacterized protein</fullName>
    </submittedName>
</protein>
<sequence>MLEQTDGGSPLFAEPAVFDGVEAKGVDPSVVLAQLIAAIRQVEWRADLVKETTVWPSSPAPVGPISPADEDDPWVTGPWVSELHPPARDTLAGVRDGEVPAIVARWVRAEELRGARVEDMQPLAEELILLARRAQDAGELLYCWMSL</sequence>
<gene>
    <name evidence="1" type="ORF">ACFY1D_14340</name>
</gene>
<evidence type="ECO:0000313" key="1">
    <source>
        <dbReference type="EMBL" id="MFF4522600.1"/>
    </source>
</evidence>
<organism evidence="1 2">
    <name type="scientific">Streptomyces bluensis</name>
    <dbReference type="NCBI Taxonomy" id="33897"/>
    <lineage>
        <taxon>Bacteria</taxon>
        <taxon>Bacillati</taxon>
        <taxon>Actinomycetota</taxon>
        <taxon>Actinomycetes</taxon>
        <taxon>Kitasatosporales</taxon>
        <taxon>Streptomycetaceae</taxon>
        <taxon>Streptomyces</taxon>
    </lineage>
</organism>
<dbReference type="EMBL" id="JBIAWJ010000006">
    <property type="protein sequence ID" value="MFF4522600.1"/>
    <property type="molecule type" value="Genomic_DNA"/>
</dbReference>
<keyword evidence="2" id="KW-1185">Reference proteome</keyword>
<dbReference type="RefSeq" id="WP_387886484.1">
    <property type="nucleotide sequence ID" value="NZ_JBIAWJ010000006.1"/>
</dbReference>
<name>A0ABW6UGP9_9ACTN</name>
<proteinExistence type="predicted"/>
<evidence type="ECO:0000313" key="2">
    <source>
        <dbReference type="Proteomes" id="UP001602058"/>
    </source>
</evidence>